<dbReference type="AlphaFoldDB" id="A0A6D2IA91"/>
<dbReference type="OrthoDB" id="9442240at2759"/>
<keyword evidence="4" id="KW-1185">Reference proteome</keyword>
<name>A0A6D2IA91_9BRAS</name>
<accession>A0A6D2IA91</accession>
<comment type="caution">
    <text evidence="3">The sequence shown here is derived from an EMBL/GenBank/DDBJ whole genome shotgun (WGS) entry which is preliminary data.</text>
</comment>
<dbReference type="InterPro" id="IPR013087">
    <property type="entry name" value="Znf_C2H2_type"/>
</dbReference>
<evidence type="ECO:0000256" key="1">
    <source>
        <dbReference type="PROSITE-ProRule" id="PRU00042"/>
    </source>
</evidence>
<keyword evidence="1" id="KW-0479">Metal-binding</keyword>
<sequence>MKTHDFMNVDTFSPRERPIRLFGFEFGTSHEESESKENYYEDNKSINESCSINNDNKDRRFKCHYCCRNFPTSQALGGHQNAHKRERQQTKRFHLHSNAAAFFHRHQDHVPSFKFFDNHFSLEAARINSAKLGLWRRYNSSARFNRDRSSYSRYMPLFIGDHQTRPWYVGGGRSKDDLFYESKTNVPDHVSLDLRL</sequence>
<dbReference type="InterPro" id="IPR044291">
    <property type="entry name" value="GIS/GIS2/ZFP8"/>
</dbReference>
<dbReference type="InterPro" id="IPR036236">
    <property type="entry name" value="Znf_C2H2_sf"/>
</dbReference>
<dbReference type="PROSITE" id="PS50157">
    <property type="entry name" value="ZINC_FINGER_C2H2_2"/>
    <property type="match status" value="1"/>
</dbReference>
<dbReference type="GO" id="GO:0003700">
    <property type="term" value="F:DNA-binding transcription factor activity"/>
    <property type="evidence" value="ECO:0007669"/>
    <property type="project" value="InterPro"/>
</dbReference>
<dbReference type="GO" id="GO:0010090">
    <property type="term" value="P:trichome morphogenesis"/>
    <property type="evidence" value="ECO:0007669"/>
    <property type="project" value="InterPro"/>
</dbReference>
<dbReference type="SUPFAM" id="SSF57667">
    <property type="entry name" value="beta-beta-alpha zinc fingers"/>
    <property type="match status" value="1"/>
</dbReference>
<dbReference type="PROSITE" id="PS00028">
    <property type="entry name" value="ZINC_FINGER_C2H2_1"/>
    <property type="match status" value="1"/>
</dbReference>
<dbReference type="GO" id="GO:0009739">
    <property type="term" value="P:response to gibberellin"/>
    <property type="evidence" value="ECO:0007669"/>
    <property type="project" value="InterPro"/>
</dbReference>
<dbReference type="GO" id="GO:0008270">
    <property type="term" value="F:zinc ion binding"/>
    <property type="evidence" value="ECO:0007669"/>
    <property type="project" value="UniProtKB-KW"/>
</dbReference>
<gene>
    <name evidence="3" type="ORF">MERR_LOCUS14074</name>
</gene>
<protein>
    <recommendedName>
        <fullName evidence="2">C2H2-type domain-containing protein</fullName>
    </recommendedName>
</protein>
<dbReference type="PANTHER" id="PTHR46547">
    <property type="entry name" value="ZINC FINGER PROTEIN GIS"/>
    <property type="match status" value="1"/>
</dbReference>
<proteinExistence type="predicted"/>
<reference evidence="3" key="1">
    <citation type="submission" date="2020-01" db="EMBL/GenBank/DDBJ databases">
        <authorList>
            <person name="Mishra B."/>
        </authorList>
    </citation>
    <scope>NUCLEOTIDE SEQUENCE [LARGE SCALE GENOMIC DNA]</scope>
</reference>
<keyword evidence="1" id="KW-0862">Zinc</keyword>
<evidence type="ECO:0000313" key="3">
    <source>
        <dbReference type="EMBL" id="CAA7026839.1"/>
    </source>
</evidence>
<dbReference type="Proteomes" id="UP000467841">
    <property type="component" value="Unassembled WGS sequence"/>
</dbReference>
<feature type="domain" description="C2H2-type" evidence="2">
    <location>
        <begin position="61"/>
        <end position="88"/>
    </location>
</feature>
<dbReference type="PANTHER" id="PTHR46547:SF6">
    <property type="entry name" value="ZINC FINGER PROTEIN GIS2"/>
    <property type="match status" value="1"/>
</dbReference>
<keyword evidence="1" id="KW-0863">Zinc-finger</keyword>
<evidence type="ECO:0000313" key="4">
    <source>
        <dbReference type="Proteomes" id="UP000467841"/>
    </source>
</evidence>
<evidence type="ECO:0000259" key="2">
    <source>
        <dbReference type="PROSITE" id="PS50157"/>
    </source>
</evidence>
<dbReference type="EMBL" id="CACVBM020001052">
    <property type="protein sequence ID" value="CAA7026839.1"/>
    <property type="molecule type" value="Genomic_DNA"/>
</dbReference>
<organism evidence="3 4">
    <name type="scientific">Microthlaspi erraticum</name>
    <dbReference type="NCBI Taxonomy" id="1685480"/>
    <lineage>
        <taxon>Eukaryota</taxon>
        <taxon>Viridiplantae</taxon>
        <taxon>Streptophyta</taxon>
        <taxon>Embryophyta</taxon>
        <taxon>Tracheophyta</taxon>
        <taxon>Spermatophyta</taxon>
        <taxon>Magnoliopsida</taxon>
        <taxon>eudicotyledons</taxon>
        <taxon>Gunneridae</taxon>
        <taxon>Pentapetalae</taxon>
        <taxon>rosids</taxon>
        <taxon>malvids</taxon>
        <taxon>Brassicales</taxon>
        <taxon>Brassicaceae</taxon>
        <taxon>Coluteocarpeae</taxon>
        <taxon>Microthlaspi</taxon>
    </lineage>
</organism>